<dbReference type="PANTHER" id="PTHR34474">
    <property type="entry name" value="SIGNAL TRANSDUCTION PROTEIN TRAP"/>
    <property type="match status" value="1"/>
</dbReference>
<dbReference type="Gene3D" id="3.30.70.100">
    <property type="match status" value="1"/>
</dbReference>
<evidence type="ECO:0000313" key="3">
    <source>
        <dbReference type="Proteomes" id="UP000019102"/>
    </source>
</evidence>
<protein>
    <recommendedName>
        <fullName evidence="1">ABM domain-containing protein</fullName>
    </recommendedName>
</protein>
<dbReference type="SUPFAM" id="SSF54909">
    <property type="entry name" value="Dimeric alpha+beta barrel"/>
    <property type="match status" value="1"/>
</dbReference>
<reference evidence="2 3" key="1">
    <citation type="journal article" date="2014" name="Genome Announc.">
        <title>Draft Genome Sequence of the Boron-Tolerant and Moderately Halotolerant Bacterium Gracilibacillus boraciitolerans JCM 21714T.</title>
        <authorList>
            <person name="Ahmed I."/>
            <person name="Oshima K."/>
            <person name="Suda W."/>
            <person name="Kitamura K."/>
            <person name="Iida T."/>
            <person name="Ohmori Y."/>
            <person name="Fujiwara T."/>
            <person name="Hattori M."/>
            <person name="Ohkuma M."/>
        </authorList>
    </citation>
    <scope>NUCLEOTIDE SEQUENCE [LARGE SCALE GENOMIC DNA]</scope>
    <source>
        <strain evidence="2 3">JCM 21714</strain>
    </source>
</reference>
<dbReference type="InterPro" id="IPR011008">
    <property type="entry name" value="Dimeric_a/b-barrel"/>
</dbReference>
<evidence type="ECO:0000313" key="2">
    <source>
        <dbReference type="EMBL" id="GAE93657.1"/>
    </source>
</evidence>
<proteinExistence type="predicted"/>
<dbReference type="InterPro" id="IPR050404">
    <property type="entry name" value="Heme-degrading_MO"/>
</dbReference>
<name>W4VKC0_9BACI</name>
<dbReference type="AlphaFoldDB" id="W4VKC0"/>
<dbReference type="STRING" id="1298598.JCM21714_2759"/>
<dbReference type="Pfam" id="PF03992">
    <property type="entry name" value="ABM"/>
    <property type="match status" value="1"/>
</dbReference>
<comment type="caution">
    <text evidence="2">The sequence shown here is derived from an EMBL/GenBank/DDBJ whole genome shotgun (WGS) entry which is preliminary data.</text>
</comment>
<dbReference type="InterPro" id="IPR007138">
    <property type="entry name" value="ABM_dom"/>
</dbReference>
<dbReference type="RefSeq" id="WP_035723982.1">
    <property type="nucleotide sequence ID" value="NZ_BAVS01000014.1"/>
</dbReference>
<accession>W4VKC0</accession>
<organism evidence="2 3">
    <name type="scientific">Gracilibacillus boraciitolerans JCM 21714</name>
    <dbReference type="NCBI Taxonomy" id="1298598"/>
    <lineage>
        <taxon>Bacteria</taxon>
        <taxon>Bacillati</taxon>
        <taxon>Bacillota</taxon>
        <taxon>Bacilli</taxon>
        <taxon>Bacillales</taxon>
        <taxon>Bacillaceae</taxon>
        <taxon>Gracilibacillus</taxon>
    </lineage>
</organism>
<keyword evidence="3" id="KW-1185">Reference proteome</keyword>
<dbReference type="eggNOG" id="COG2329">
    <property type="taxonomic scope" value="Bacteria"/>
</dbReference>
<evidence type="ECO:0000259" key="1">
    <source>
        <dbReference type="Pfam" id="PF03992"/>
    </source>
</evidence>
<dbReference type="PANTHER" id="PTHR34474:SF2">
    <property type="entry name" value="SIGNAL TRANSDUCTION PROTEIN TRAP"/>
    <property type="match status" value="1"/>
</dbReference>
<dbReference type="EMBL" id="BAVS01000014">
    <property type="protein sequence ID" value="GAE93657.1"/>
    <property type="molecule type" value="Genomic_DNA"/>
</dbReference>
<gene>
    <name evidence="2" type="ORF">JCM21714_2759</name>
</gene>
<dbReference type="Proteomes" id="UP000019102">
    <property type="component" value="Unassembled WGS sequence"/>
</dbReference>
<sequence length="158" mass="18235">MNAYMTNGTYEFLEKLKEKQTISPFLLIHNGVKTIAYYEDTHLSIFESSRNYQILAQIGHLAEVGFMSMSHLPVTEEGQPIFEMDFKQKVKEMDTVDGVIGARILQPQQGHTYILLVEWQEQKDYQAWKSSEPLPNKKNASYISGDIYTETFEVGEEE</sequence>
<dbReference type="OrthoDB" id="2352283at2"/>
<feature type="domain" description="ABM" evidence="1">
    <location>
        <begin position="72"/>
        <end position="132"/>
    </location>
</feature>